<protein>
    <submittedName>
        <fullName evidence="2">Uncharacterized protein</fullName>
    </submittedName>
</protein>
<sequence length="200" mass="22455">MSSAPRVERFKGTGWEECHEFIVAIPARAFWEGKQRDSAWIADFAATLFWRKALSWHGQLPQDVRQDWFKLEAALFDRWSEPEAHDEPQINPTPAAAPSLNPNDKANHPLQGVLNYANMTPLDPETLKSTWGSNTPFQLVTCTVLANGEVIPVWKTSHSSAITLSFFVIGDSLFLVPDPGAYGRKYSGEKRAKLFIKPTD</sequence>
<dbReference type="EMBL" id="KN823450">
    <property type="protein sequence ID" value="KIO16979.1"/>
    <property type="molecule type" value="Genomic_DNA"/>
</dbReference>
<evidence type="ECO:0000256" key="1">
    <source>
        <dbReference type="SAM" id="MobiDB-lite"/>
    </source>
</evidence>
<dbReference type="AlphaFoldDB" id="A0A0C3Q360"/>
<keyword evidence="3" id="KW-1185">Reference proteome</keyword>
<evidence type="ECO:0000313" key="3">
    <source>
        <dbReference type="Proteomes" id="UP000054248"/>
    </source>
</evidence>
<name>A0A0C3Q360_9AGAM</name>
<dbReference type="HOGENOM" id="CLU_061438_1_0_1"/>
<gene>
    <name evidence="2" type="ORF">M407DRAFT_33375</name>
</gene>
<feature type="region of interest" description="Disordered" evidence="1">
    <location>
        <begin position="82"/>
        <end position="104"/>
    </location>
</feature>
<evidence type="ECO:0000313" key="2">
    <source>
        <dbReference type="EMBL" id="KIO16979.1"/>
    </source>
</evidence>
<proteinExistence type="predicted"/>
<dbReference type="Proteomes" id="UP000054248">
    <property type="component" value="Unassembled WGS sequence"/>
</dbReference>
<reference evidence="2 3" key="1">
    <citation type="submission" date="2014-04" db="EMBL/GenBank/DDBJ databases">
        <authorList>
            <consortium name="DOE Joint Genome Institute"/>
            <person name="Kuo A."/>
            <person name="Girlanda M."/>
            <person name="Perotto S."/>
            <person name="Kohler A."/>
            <person name="Nagy L.G."/>
            <person name="Floudas D."/>
            <person name="Copeland A."/>
            <person name="Barry K.W."/>
            <person name="Cichocki N."/>
            <person name="Veneault-Fourrey C."/>
            <person name="LaButti K."/>
            <person name="Lindquist E.A."/>
            <person name="Lipzen A."/>
            <person name="Lundell T."/>
            <person name="Morin E."/>
            <person name="Murat C."/>
            <person name="Sun H."/>
            <person name="Tunlid A."/>
            <person name="Henrissat B."/>
            <person name="Grigoriev I.V."/>
            <person name="Hibbett D.S."/>
            <person name="Martin F."/>
            <person name="Nordberg H.P."/>
            <person name="Cantor M.N."/>
            <person name="Hua S.X."/>
        </authorList>
    </citation>
    <scope>NUCLEOTIDE SEQUENCE [LARGE SCALE GENOMIC DNA]</scope>
    <source>
        <strain evidence="2 3">MUT 4182</strain>
    </source>
</reference>
<organism evidence="2 3">
    <name type="scientific">Tulasnella calospora MUT 4182</name>
    <dbReference type="NCBI Taxonomy" id="1051891"/>
    <lineage>
        <taxon>Eukaryota</taxon>
        <taxon>Fungi</taxon>
        <taxon>Dikarya</taxon>
        <taxon>Basidiomycota</taxon>
        <taxon>Agaricomycotina</taxon>
        <taxon>Agaricomycetes</taxon>
        <taxon>Cantharellales</taxon>
        <taxon>Tulasnellaceae</taxon>
        <taxon>Tulasnella</taxon>
    </lineage>
</organism>
<reference evidence="3" key="2">
    <citation type="submission" date="2015-01" db="EMBL/GenBank/DDBJ databases">
        <title>Evolutionary Origins and Diversification of the Mycorrhizal Mutualists.</title>
        <authorList>
            <consortium name="DOE Joint Genome Institute"/>
            <consortium name="Mycorrhizal Genomics Consortium"/>
            <person name="Kohler A."/>
            <person name="Kuo A."/>
            <person name="Nagy L.G."/>
            <person name="Floudas D."/>
            <person name="Copeland A."/>
            <person name="Barry K.W."/>
            <person name="Cichocki N."/>
            <person name="Veneault-Fourrey C."/>
            <person name="LaButti K."/>
            <person name="Lindquist E.A."/>
            <person name="Lipzen A."/>
            <person name="Lundell T."/>
            <person name="Morin E."/>
            <person name="Murat C."/>
            <person name="Riley R."/>
            <person name="Ohm R."/>
            <person name="Sun H."/>
            <person name="Tunlid A."/>
            <person name="Henrissat B."/>
            <person name="Grigoriev I.V."/>
            <person name="Hibbett D.S."/>
            <person name="Martin F."/>
        </authorList>
    </citation>
    <scope>NUCLEOTIDE SEQUENCE [LARGE SCALE GENOMIC DNA]</scope>
    <source>
        <strain evidence="3">MUT 4182</strain>
    </source>
</reference>
<accession>A0A0C3Q360</accession>